<organism evidence="1">
    <name type="scientific">Heliothis virescens</name>
    <name type="common">Tobacco budworm moth</name>
    <dbReference type="NCBI Taxonomy" id="7102"/>
    <lineage>
        <taxon>Eukaryota</taxon>
        <taxon>Metazoa</taxon>
        <taxon>Ecdysozoa</taxon>
        <taxon>Arthropoda</taxon>
        <taxon>Hexapoda</taxon>
        <taxon>Insecta</taxon>
        <taxon>Pterygota</taxon>
        <taxon>Neoptera</taxon>
        <taxon>Endopterygota</taxon>
        <taxon>Lepidoptera</taxon>
        <taxon>Glossata</taxon>
        <taxon>Ditrysia</taxon>
        <taxon>Noctuoidea</taxon>
        <taxon>Noctuidae</taxon>
        <taxon>Heliothinae</taxon>
        <taxon>Heliothis</taxon>
    </lineage>
</organism>
<protein>
    <submittedName>
        <fullName evidence="1">Uncharacterized protein</fullName>
    </submittedName>
</protein>
<sequence>MGQCSPRLAPATRPLSLQYVGYRTHCYAIQNKALVICVAAVALIHSVRLSFLLCVSDSALSLRPRTIALYRAICVKYSAVATMPWLPAALLARLAPPLLLTQYGRVSLAAAALLRWFHNNDLWPRNSRHRVHHAK</sequence>
<dbReference type="EMBL" id="NWSH01002277">
    <property type="protein sequence ID" value="PCG68707.1"/>
    <property type="molecule type" value="Genomic_DNA"/>
</dbReference>
<proteinExistence type="predicted"/>
<comment type="caution">
    <text evidence="1">The sequence shown here is derived from an EMBL/GenBank/DDBJ whole genome shotgun (WGS) entry which is preliminary data.</text>
</comment>
<evidence type="ECO:0000313" key="1">
    <source>
        <dbReference type="EMBL" id="PCG68707.1"/>
    </source>
</evidence>
<gene>
    <name evidence="1" type="ORF">B5V51_4943</name>
    <name evidence="2" type="ORF">B5V51_4944</name>
</gene>
<dbReference type="AlphaFoldDB" id="A0A2A4J9A6"/>
<evidence type="ECO:0000313" key="2">
    <source>
        <dbReference type="EMBL" id="PCG68708.1"/>
    </source>
</evidence>
<accession>A0A2A4J9A6</accession>
<dbReference type="EMBL" id="NWSH01002277">
    <property type="protein sequence ID" value="PCG68708.1"/>
    <property type="molecule type" value="Genomic_DNA"/>
</dbReference>
<reference evidence="1" key="1">
    <citation type="submission" date="2017-09" db="EMBL/GenBank/DDBJ databases">
        <title>Contemporary evolution of a Lepidopteran species, Heliothis virescens, in response to modern agricultural practices.</title>
        <authorList>
            <person name="Fritz M.L."/>
            <person name="Deyonke A.M."/>
            <person name="Papanicolaou A."/>
            <person name="Micinski S."/>
            <person name="Westbrook J."/>
            <person name="Gould F."/>
        </authorList>
    </citation>
    <scope>NUCLEOTIDE SEQUENCE [LARGE SCALE GENOMIC DNA]</scope>
    <source>
        <strain evidence="1">HvINT-</strain>
        <tissue evidence="1">Whole body</tissue>
    </source>
</reference>
<name>A0A2A4J9A6_HELVI</name>